<comment type="caution">
    <text evidence="1">The sequence shown here is derived from an EMBL/GenBank/DDBJ whole genome shotgun (WGS) entry which is preliminary data.</text>
</comment>
<dbReference type="Proteomes" id="UP000287651">
    <property type="component" value="Unassembled WGS sequence"/>
</dbReference>
<proteinExistence type="predicted"/>
<dbReference type="EMBL" id="AMZH03004420">
    <property type="protein sequence ID" value="RRT69205.1"/>
    <property type="molecule type" value="Genomic_DNA"/>
</dbReference>
<reference evidence="1 2" key="1">
    <citation type="journal article" date="2014" name="Agronomy (Basel)">
        <title>A Draft Genome Sequence for Ensete ventricosum, the Drought-Tolerant Tree Against Hunger.</title>
        <authorList>
            <person name="Harrison J."/>
            <person name="Moore K.A."/>
            <person name="Paszkiewicz K."/>
            <person name="Jones T."/>
            <person name="Grant M."/>
            <person name="Ambacheew D."/>
            <person name="Muzemil S."/>
            <person name="Studholme D.J."/>
        </authorList>
    </citation>
    <scope>NUCLEOTIDE SEQUENCE [LARGE SCALE GENOMIC DNA]</scope>
</reference>
<dbReference type="AlphaFoldDB" id="A0A426ZZ04"/>
<sequence>MDGGREDHHQLNESQGVEQLGWNLVKYSSRMKGVDVVERGEEVMTSPEELSYPKVKCRLKRRWTQRSATMSQRRIYRLRRKGRICKTTDSRAMSLAAPWYRRGRTSMELSIPCFHGGRTLVVKGIKEVENIEANSKNYDKAGGQRPRNFIRVMSMGFSSI</sequence>
<organism evidence="1 2">
    <name type="scientific">Ensete ventricosum</name>
    <name type="common">Abyssinian banana</name>
    <name type="synonym">Musa ensete</name>
    <dbReference type="NCBI Taxonomy" id="4639"/>
    <lineage>
        <taxon>Eukaryota</taxon>
        <taxon>Viridiplantae</taxon>
        <taxon>Streptophyta</taxon>
        <taxon>Embryophyta</taxon>
        <taxon>Tracheophyta</taxon>
        <taxon>Spermatophyta</taxon>
        <taxon>Magnoliopsida</taxon>
        <taxon>Liliopsida</taxon>
        <taxon>Zingiberales</taxon>
        <taxon>Musaceae</taxon>
        <taxon>Ensete</taxon>
    </lineage>
</organism>
<gene>
    <name evidence="1" type="ORF">B296_00018782</name>
</gene>
<evidence type="ECO:0000313" key="1">
    <source>
        <dbReference type="EMBL" id="RRT69205.1"/>
    </source>
</evidence>
<protein>
    <submittedName>
        <fullName evidence="1">Uncharacterized protein</fullName>
    </submittedName>
</protein>
<accession>A0A426ZZ04</accession>
<evidence type="ECO:0000313" key="2">
    <source>
        <dbReference type="Proteomes" id="UP000287651"/>
    </source>
</evidence>
<name>A0A426ZZ04_ENSVE</name>